<accession>A0A914Z5E0</accession>
<keyword evidence="3" id="KW-0747">Spliceosome</keyword>
<dbReference type="WBParaSite" id="PSU_v2.g7566.t1">
    <property type="protein sequence ID" value="PSU_v2.g7566.t1"/>
    <property type="gene ID" value="PSU_v2.g7566"/>
</dbReference>
<sequence>MNVHHLSLFLGTELRCYEKIQDLLKLKPDYKPPADYRPPNNIVHEKVWIPQDEHCEINFVGLLRGPKGNTLKALEIETGTSIIIRGKGLRRDEPLPGANEPIHAYITATDPTVLKAVSEKIKSILDDALNGQDGGNTLKRNQMSELALLNGTYKAKGGTHCSNCDSDQHKTYECSKAPNLTANIVCISCGGSGHVATDCLTPRTGYRAAQHYEFDNEVRNSVVKKYYNRWLLV</sequence>
<dbReference type="PROSITE" id="PS50158">
    <property type="entry name" value="ZF_CCHC"/>
    <property type="match status" value="1"/>
</dbReference>
<dbReference type="SUPFAM" id="SSF57756">
    <property type="entry name" value="Retrovirus zinc finger-like domains"/>
    <property type="match status" value="1"/>
</dbReference>
<dbReference type="SMART" id="SM00322">
    <property type="entry name" value="KH"/>
    <property type="match status" value="1"/>
</dbReference>
<organism evidence="5 6">
    <name type="scientific">Panagrolaimus superbus</name>
    <dbReference type="NCBI Taxonomy" id="310955"/>
    <lineage>
        <taxon>Eukaryota</taxon>
        <taxon>Metazoa</taxon>
        <taxon>Ecdysozoa</taxon>
        <taxon>Nematoda</taxon>
        <taxon>Chromadorea</taxon>
        <taxon>Rhabditida</taxon>
        <taxon>Tylenchina</taxon>
        <taxon>Panagrolaimomorpha</taxon>
        <taxon>Panagrolaimoidea</taxon>
        <taxon>Panagrolaimidae</taxon>
        <taxon>Panagrolaimus</taxon>
    </lineage>
</organism>
<dbReference type="InterPro" id="IPR055256">
    <property type="entry name" value="KH_1_KHDC4/BBP-like"/>
</dbReference>
<keyword evidence="1" id="KW-0694">RNA-binding</keyword>
<dbReference type="GO" id="GO:0003729">
    <property type="term" value="F:mRNA binding"/>
    <property type="evidence" value="ECO:0007669"/>
    <property type="project" value="TreeGrafter"/>
</dbReference>
<evidence type="ECO:0000256" key="3">
    <source>
        <dbReference type="RuleBase" id="RU367126"/>
    </source>
</evidence>
<evidence type="ECO:0000256" key="2">
    <source>
        <dbReference type="PROSITE-ProRule" id="PRU00047"/>
    </source>
</evidence>
<evidence type="ECO:0000313" key="5">
    <source>
        <dbReference type="Proteomes" id="UP000887577"/>
    </source>
</evidence>
<evidence type="ECO:0000259" key="4">
    <source>
        <dbReference type="PROSITE" id="PS50158"/>
    </source>
</evidence>
<dbReference type="PANTHER" id="PTHR11208">
    <property type="entry name" value="RNA-BINDING PROTEIN RELATED"/>
    <property type="match status" value="1"/>
</dbReference>
<dbReference type="GO" id="GO:0048024">
    <property type="term" value="P:regulation of mRNA splicing, via spliceosome"/>
    <property type="evidence" value="ECO:0007669"/>
    <property type="project" value="TreeGrafter"/>
</dbReference>
<keyword evidence="3" id="KW-0507">mRNA processing</keyword>
<evidence type="ECO:0000313" key="6">
    <source>
        <dbReference type="WBParaSite" id="PSU_v2.g7566.t1"/>
    </source>
</evidence>
<comment type="similarity">
    <text evidence="3">Belongs to the BBP/SF1 family.</text>
</comment>
<dbReference type="GO" id="GO:0008270">
    <property type="term" value="F:zinc ion binding"/>
    <property type="evidence" value="ECO:0007669"/>
    <property type="project" value="UniProtKB-UniRule"/>
</dbReference>
<comment type="function">
    <text evidence="3">Necessary for the splicing of pre-mRNA. Has a role in the recognition of the branch site (5'-UACUAAC-3'), the pyrimidine tract and the 3'-splice site at the 3'-end of introns.</text>
</comment>
<dbReference type="Gene3D" id="3.30.1370.10">
    <property type="entry name" value="K Homology domain, type 1"/>
    <property type="match status" value="1"/>
</dbReference>
<protein>
    <recommendedName>
        <fullName evidence="3">Branchpoint-bridging protein</fullName>
    </recommendedName>
</protein>
<dbReference type="SMART" id="SM00343">
    <property type="entry name" value="ZnF_C2HC"/>
    <property type="match status" value="2"/>
</dbReference>
<evidence type="ECO:0000256" key="1">
    <source>
        <dbReference type="ARBA" id="ARBA00022884"/>
    </source>
</evidence>
<dbReference type="Pfam" id="PF22675">
    <property type="entry name" value="KH-I_KHDC4-BBP"/>
    <property type="match status" value="1"/>
</dbReference>
<keyword evidence="3" id="KW-0862">Zinc</keyword>
<dbReference type="GO" id="GO:0019899">
    <property type="term" value="F:enzyme binding"/>
    <property type="evidence" value="ECO:0007669"/>
    <property type="project" value="UniProtKB-ARBA"/>
</dbReference>
<dbReference type="Proteomes" id="UP000887577">
    <property type="component" value="Unplaced"/>
</dbReference>
<keyword evidence="3" id="KW-0508">mRNA splicing</keyword>
<dbReference type="InterPro" id="IPR001878">
    <property type="entry name" value="Znf_CCHC"/>
</dbReference>
<keyword evidence="3" id="KW-0539">Nucleus</keyword>
<comment type="subcellular location">
    <subcellularLocation>
        <location evidence="3">Nucleus</location>
    </subcellularLocation>
</comment>
<keyword evidence="3" id="KW-0479">Metal-binding</keyword>
<dbReference type="GO" id="GO:0045131">
    <property type="term" value="F:pre-mRNA branch point binding"/>
    <property type="evidence" value="ECO:0007669"/>
    <property type="project" value="UniProtKB-UniRule"/>
</dbReference>
<keyword evidence="5" id="KW-1185">Reference proteome</keyword>
<dbReference type="InterPro" id="IPR036875">
    <property type="entry name" value="Znf_CCHC_sf"/>
</dbReference>
<dbReference type="PANTHER" id="PTHR11208:SF45">
    <property type="entry name" value="SPLICING FACTOR 1"/>
    <property type="match status" value="1"/>
</dbReference>
<dbReference type="InterPro" id="IPR036612">
    <property type="entry name" value="KH_dom_type_1_sf"/>
</dbReference>
<feature type="domain" description="CCHC-type" evidence="4">
    <location>
        <begin position="186"/>
        <end position="199"/>
    </location>
</feature>
<dbReference type="GO" id="GO:0000398">
    <property type="term" value="P:mRNA splicing, via spliceosome"/>
    <property type="evidence" value="ECO:0007669"/>
    <property type="project" value="UniProtKB-UniRule"/>
</dbReference>
<dbReference type="GO" id="GO:0005681">
    <property type="term" value="C:spliceosomal complex"/>
    <property type="evidence" value="ECO:0007669"/>
    <property type="project" value="UniProtKB-KW"/>
</dbReference>
<keyword evidence="2 3" id="KW-0863">Zinc-finger</keyword>
<reference evidence="6" key="1">
    <citation type="submission" date="2022-11" db="UniProtKB">
        <authorList>
            <consortium name="WormBaseParasite"/>
        </authorList>
    </citation>
    <scope>IDENTIFICATION</scope>
</reference>
<proteinExistence type="inferred from homology"/>
<dbReference type="InterPro" id="IPR045071">
    <property type="entry name" value="BBP-like"/>
</dbReference>
<dbReference type="AlphaFoldDB" id="A0A914Z5E0"/>
<dbReference type="SUPFAM" id="SSF54791">
    <property type="entry name" value="Eukaryotic type KH-domain (KH-domain type I)"/>
    <property type="match status" value="1"/>
</dbReference>
<name>A0A914Z5E0_9BILA</name>
<dbReference type="Gene3D" id="4.10.60.10">
    <property type="entry name" value="Zinc finger, CCHC-type"/>
    <property type="match status" value="1"/>
</dbReference>
<dbReference type="InterPro" id="IPR004087">
    <property type="entry name" value="KH_dom"/>
</dbReference>